<keyword evidence="5" id="KW-0997">Cell inner membrane</keyword>
<evidence type="ECO:0000256" key="1">
    <source>
        <dbReference type="ARBA" id="ARBA00004651"/>
    </source>
</evidence>
<evidence type="ECO:0000313" key="12">
    <source>
        <dbReference type="EMBL" id="CQR33665.1"/>
    </source>
</evidence>
<accession>A0ABP1Z634</accession>
<dbReference type="Proteomes" id="UP000078599">
    <property type="component" value="Unassembled WGS sequence"/>
</dbReference>
<dbReference type="InterPro" id="IPR045863">
    <property type="entry name" value="CorA_TM1_TM2"/>
</dbReference>
<evidence type="ECO:0000256" key="4">
    <source>
        <dbReference type="ARBA" id="ARBA00022475"/>
    </source>
</evidence>
<dbReference type="EMBL" id="CTRI01000023">
    <property type="protein sequence ID" value="CQR33665.1"/>
    <property type="molecule type" value="Genomic_DNA"/>
</dbReference>
<comment type="caution">
    <text evidence="12">The sequence shown here is derived from an EMBL/GenBank/DDBJ whole genome shotgun (WGS) entry which is preliminary data.</text>
</comment>
<dbReference type="SUPFAM" id="SSF144083">
    <property type="entry name" value="Magnesium transport protein CorA, transmembrane region"/>
    <property type="match status" value="1"/>
</dbReference>
<keyword evidence="3" id="KW-0813">Transport</keyword>
<keyword evidence="9" id="KW-0406">Ion transport</keyword>
<sequence length="359" mass="39882">MTGYSLEFAIIASATLATLPMTVPVSVFAPGQSGLICGYLFDAQGRGQALDLYQAERWFGDAAPTDGESFVWLHFNAANVTAEKWLLANLPHAAHCFETLREGVRSTRLEVVDQALVAVVNDVVYDFAQRESLQVSTLWMSVERRRVISVRMQPLRAIDRLRIAVKAGETFPSPLSLVDHLLRDQADELIAILRGAASKVDAIEDQLLAGRLGRRRVQLGALRRNLLRLQRLLAPEPAAMFRLLSRPPQSLGPQDWEELRHSTEEFSVVLRDLVAQQERIKLLQEEIAASIEERTGRTLFVLTAVTVVALPMNVIAGLFGMNVGGIPFAEDKAGFWTMVAVVLMASGLLAWLLFRRRDD</sequence>
<comment type="similarity">
    <text evidence="2">Belongs to the CorA metal ion transporter (MIT) (TC 1.A.35) family.</text>
</comment>
<dbReference type="PANTHER" id="PTHR46494">
    <property type="entry name" value="CORA FAMILY METAL ION TRANSPORTER (EUROFUNG)"/>
    <property type="match status" value="1"/>
</dbReference>
<evidence type="ECO:0000256" key="3">
    <source>
        <dbReference type="ARBA" id="ARBA00022448"/>
    </source>
</evidence>
<dbReference type="InterPro" id="IPR045861">
    <property type="entry name" value="CorA_cytoplasmic_dom"/>
</dbReference>
<name>A0ABP1Z634_THIA3</name>
<evidence type="ECO:0000256" key="11">
    <source>
        <dbReference type="SAM" id="Phobius"/>
    </source>
</evidence>
<evidence type="ECO:0000256" key="7">
    <source>
        <dbReference type="ARBA" id="ARBA00022833"/>
    </source>
</evidence>
<protein>
    <submittedName>
        <fullName evidence="12">Mg2 transporter protein CorA family protein</fullName>
    </submittedName>
</protein>
<evidence type="ECO:0000256" key="9">
    <source>
        <dbReference type="ARBA" id="ARBA00023065"/>
    </source>
</evidence>
<evidence type="ECO:0000256" key="2">
    <source>
        <dbReference type="ARBA" id="ARBA00009765"/>
    </source>
</evidence>
<evidence type="ECO:0000256" key="5">
    <source>
        <dbReference type="ARBA" id="ARBA00022519"/>
    </source>
</evidence>
<dbReference type="PANTHER" id="PTHR46494:SF3">
    <property type="entry name" value="ZINC TRANSPORT PROTEIN ZNTB"/>
    <property type="match status" value="1"/>
</dbReference>
<dbReference type="InterPro" id="IPR002523">
    <property type="entry name" value="MgTranspt_CorA/ZnTranspt_ZntB"/>
</dbReference>
<organism evidence="12 13">
    <name type="scientific">Thiomonas arsenitoxydans (strain DSM 22701 / CIP 110005 / 3As)</name>
    <dbReference type="NCBI Taxonomy" id="426114"/>
    <lineage>
        <taxon>Bacteria</taxon>
        <taxon>Pseudomonadati</taxon>
        <taxon>Pseudomonadota</taxon>
        <taxon>Betaproteobacteria</taxon>
        <taxon>Burkholderiales</taxon>
        <taxon>Thiomonas</taxon>
    </lineage>
</organism>
<dbReference type="Gene3D" id="1.20.58.340">
    <property type="entry name" value="Magnesium transport protein CorA, transmembrane region"/>
    <property type="match status" value="2"/>
</dbReference>
<evidence type="ECO:0000256" key="10">
    <source>
        <dbReference type="ARBA" id="ARBA00023136"/>
    </source>
</evidence>
<proteinExistence type="inferred from homology"/>
<keyword evidence="8 11" id="KW-1133">Transmembrane helix</keyword>
<gene>
    <name evidence="12" type="ORF">THICB1_30198</name>
</gene>
<keyword evidence="13" id="KW-1185">Reference proteome</keyword>
<feature type="transmembrane region" description="Helical" evidence="11">
    <location>
        <begin position="333"/>
        <end position="354"/>
    </location>
</feature>
<evidence type="ECO:0000256" key="6">
    <source>
        <dbReference type="ARBA" id="ARBA00022692"/>
    </source>
</evidence>
<comment type="subcellular location">
    <subcellularLocation>
        <location evidence="1">Cell membrane</location>
        <topology evidence="1">Multi-pass membrane protein</topology>
    </subcellularLocation>
</comment>
<keyword evidence="10 11" id="KW-0472">Membrane</keyword>
<evidence type="ECO:0000313" key="13">
    <source>
        <dbReference type="Proteomes" id="UP000078599"/>
    </source>
</evidence>
<dbReference type="RefSeq" id="WP_197535439.1">
    <property type="nucleotide sequence ID" value="NC_014145.1"/>
</dbReference>
<dbReference type="Gene3D" id="3.30.460.20">
    <property type="entry name" value="CorA soluble domain-like"/>
    <property type="match status" value="1"/>
</dbReference>
<dbReference type="CDD" id="cd12834">
    <property type="entry name" value="ZntB_u1"/>
    <property type="match status" value="1"/>
</dbReference>
<keyword evidence="6 11" id="KW-0812">Transmembrane</keyword>
<keyword evidence="7" id="KW-0862">Zinc</keyword>
<dbReference type="Pfam" id="PF01544">
    <property type="entry name" value="CorA"/>
    <property type="match status" value="1"/>
</dbReference>
<evidence type="ECO:0000256" key="8">
    <source>
        <dbReference type="ARBA" id="ARBA00022989"/>
    </source>
</evidence>
<keyword evidence="4" id="KW-1003">Cell membrane</keyword>
<reference evidence="12 13" key="1">
    <citation type="submission" date="2015-03" db="EMBL/GenBank/DDBJ databases">
        <authorList>
            <person name="Regsiter A."/>
            <person name="william w."/>
        </authorList>
    </citation>
    <scope>NUCLEOTIDE SEQUENCE [LARGE SCALE GENOMIC DNA]</scope>
    <source>
        <strain evidence="12 13">CB1</strain>
    </source>
</reference>
<feature type="transmembrane region" description="Helical" evidence="11">
    <location>
        <begin position="299"/>
        <end position="321"/>
    </location>
</feature>
<dbReference type="SUPFAM" id="SSF143865">
    <property type="entry name" value="CorA soluble domain-like"/>
    <property type="match status" value="1"/>
</dbReference>